<gene>
    <name evidence="4" type="ORF">KV110_15645</name>
</gene>
<dbReference type="InterPro" id="IPR002372">
    <property type="entry name" value="PQQ_rpt_dom"/>
</dbReference>
<feature type="domain" description="Pyrrolo-quinoline quinone repeat" evidence="3">
    <location>
        <begin position="357"/>
        <end position="487"/>
    </location>
</feature>
<protein>
    <submittedName>
        <fullName evidence="4">PQQ-binding-like beta-propeller repeat protein</fullName>
    </submittedName>
</protein>
<evidence type="ECO:0000259" key="3">
    <source>
        <dbReference type="Pfam" id="PF13360"/>
    </source>
</evidence>
<evidence type="ECO:0000313" key="5">
    <source>
        <dbReference type="Proteomes" id="UP000694257"/>
    </source>
</evidence>
<organism evidence="4 5">
    <name type="scientific">Nocardia iowensis</name>
    <dbReference type="NCBI Taxonomy" id="204891"/>
    <lineage>
        <taxon>Bacteria</taxon>
        <taxon>Bacillati</taxon>
        <taxon>Actinomycetota</taxon>
        <taxon>Actinomycetes</taxon>
        <taxon>Mycobacteriales</taxon>
        <taxon>Nocardiaceae</taxon>
        <taxon>Nocardia</taxon>
    </lineage>
</organism>
<reference evidence="4 5" key="1">
    <citation type="submission" date="2021-07" db="EMBL/GenBank/DDBJ databases">
        <title>Whole Genome Sequence of Nocardia Iowensis.</title>
        <authorList>
            <person name="Lamm A."/>
            <person name="Collins-Fairclough A.M."/>
            <person name="Bunk B."/>
            <person name="Sproer C."/>
        </authorList>
    </citation>
    <scope>NUCLEOTIDE SEQUENCE [LARGE SCALE GENOMIC DNA]</scope>
    <source>
        <strain evidence="4 5">NRRL 5646</strain>
    </source>
</reference>
<evidence type="ECO:0000259" key="2">
    <source>
        <dbReference type="Pfam" id="PF01011"/>
    </source>
</evidence>
<dbReference type="RefSeq" id="WP_218476868.1">
    <property type="nucleotide sequence ID" value="NZ_BAABJN010000015.1"/>
</dbReference>
<dbReference type="PANTHER" id="PTHR32303:SF10">
    <property type="entry name" value="OUTER MEMBRANE PROTEIN ASSEMBLY FACTOR BAMB"/>
    <property type="match status" value="1"/>
</dbReference>
<keyword evidence="1" id="KW-0472">Membrane</keyword>
<dbReference type="PANTHER" id="PTHR32303">
    <property type="entry name" value="QUINOPROTEIN ALCOHOL DEHYDROGENASE (CYTOCHROME C)"/>
    <property type="match status" value="1"/>
</dbReference>
<evidence type="ECO:0000256" key="1">
    <source>
        <dbReference type="SAM" id="Phobius"/>
    </source>
</evidence>
<sequence length="541" mass="57388">MIRSTSAIAHGCRRGGRWRYLHLPVVVIAVVVLMAGTGFGQPAPVNGDWPMWQFDPTGSRFNSNETALTPDTVGDLQLKWAFAFPETIAASSQPAVVDGTVYVGGRNGTFYALDAETGSTRWEFEAETPLGGNLPTYGLRNGPAVADGLVYFGDNSARMWALDAKTGALRWVRQLDDHDYAIITSSPLVFEGRVYVGVSSQELGAATNDAYPCCTFRGSMVALDAATGDVQWKYYTIPQPQPTGGKPDFAPSGAPIWSSPTIDANSRTLYYTSGNPYSGYPEGAEAIGALDIDTGTARWVRRMTPGDPPWNGRCAVPPPGGNCPDPGHDFDFGSQANIFSIDGRMVVGAGQKSGVYHLLDATTGEIVWQTRLSTPEPVLPIPGSESLQGIQWGASYDGRHLYVATYQAQPGTLYALHPADGAVVWSTPNPATGCLIDPPPIPNLPLCQLAMPNAVSSTPGLVYEGSLDGKMRVFSADTGAILWEYNTARTFKTVNGVPGVGGGINGHGAVIANGMLFTNSGYGRQITTGMPGNVLLAFALP</sequence>
<dbReference type="Proteomes" id="UP000694257">
    <property type="component" value="Chromosome"/>
</dbReference>
<feature type="domain" description="Pyrrolo-quinoline quinone repeat" evidence="2">
    <location>
        <begin position="49"/>
        <end position="303"/>
    </location>
</feature>
<keyword evidence="5" id="KW-1185">Reference proteome</keyword>
<keyword evidence="1" id="KW-1133">Transmembrane helix</keyword>
<name>A0ABX8RXJ1_NOCIO</name>
<accession>A0ABX8RXJ1</accession>
<dbReference type="EMBL" id="CP078145">
    <property type="protein sequence ID" value="QXN94358.1"/>
    <property type="molecule type" value="Genomic_DNA"/>
</dbReference>
<proteinExistence type="predicted"/>
<dbReference type="InterPro" id="IPR018391">
    <property type="entry name" value="PQQ_b-propeller_rpt"/>
</dbReference>
<dbReference type="Pfam" id="PF13360">
    <property type="entry name" value="PQQ_2"/>
    <property type="match status" value="1"/>
</dbReference>
<keyword evidence="1" id="KW-0812">Transmembrane</keyword>
<dbReference type="Pfam" id="PF01011">
    <property type="entry name" value="PQQ"/>
    <property type="match status" value="1"/>
</dbReference>
<dbReference type="SMART" id="SM00564">
    <property type="entry name" value="PQQ"/>
    <property type="match status" value="7"/>
</dbReference>
<evidence type="ECO:0000313" key="4">
    <source>
        <dbReference type="EMBL" id="QXN94358.1"/>
    </source>
</evidence>
<feature type="transmembrane region" description="Helical" evidence="1">
    <location>
        <begin position="20"/>
        <end position="40"/>
    </location>
</feature>